<evidence type="ECO:0000256" key="2">
    <source>
        <dbReference type="ARBA" id="ARBA00022692"/>
    </source>
</evidence>
<dbReference type="Pfam" id="PF23144">
    <property type="entry name" value="Fn3_PTPRU"/>
    <property type="match status" value="1"/>
</dbReference>
<evidence type="ECO:0000256" key="1">
    <source>
        <dbReference type="ARBA" id="ARBA00004479"/>
    </source>
</evidence>
<dbReference type="InterPro" id="IPR057598">
    <property type="entry name" value="Fn3_PTPRU"/>
</dbReference>
<dbReference type="InterPro" id="IPR013783">
    <property type="entry name" value="Ig-like_fold"/>
</dbReference>
<evidence type="ECO:0000256" key="3">
    <source>
        <dbReference type="ARBA" id="ARBA00022729"/>
    </source>
</evidence>
<feature type="domain" description="Fibronectin type-III" evidence="8">
    <location>
        <begin position="384"/>
        <end position="483"/>
    </location>
</feature>
<accession>A0A7J7KNG8</accession>
<keyword evidence="10" id="KW-1185">Reference proteome</keyword>
<dbReference type="Proteomes" id="UP000593567">
    <property type="component" value="Unassembled WGS sequence"/>
</dbReference>
<evidence type="ECO:0000259" key="8">
    <source>
        <dbReference type="PROSITE" id="PS50853"/>
    </source>
</evidence>
<dbReference type="InterPro" id="IPR036116">
    <property type="entry name" value="FN3_sf"/>
</dbReference>
<keyword evidence="2 7" id="KW-0812">Transmembrane</keyword>
<keyword evidence="4 7" id="KW-1133">Transmembrane helix</keyword>
<evidence type="ECO:0000256" key="4">
    <source>
        <dbReference type="ARBA" id="ARBA00022989"/>
    </source>
</evidence>
<dbReference type="SUPFAM" id="SSF49265">
    <property type="entry name" value="Fibronectin type III"/>
    <property type="match status" value="2"/>
</dbReference>
<keyword evidence="3" id="KW-0732">Signal</keyword>
<protein>
    <recommendedName>
        <fullName evidence="8">Fibronectin type-III domain-containing protein</fullName>
    </recommendedName>
</protein>
<dbReference type="GO" id="GO:0016020">
    <property type="term" value="C:membrane"/>
    <property type="evidence" value="ECO:0007669"/>
    <property type="project" value="UniProtKB-SubCell"/>
</dbReference>
<evidence type="ECO:0000313" key="10">
    <source>
        <dbReference type="Proteomes" id="UP000593567"/>
    </source>
</evidence>
<dbReference type="SMART" id="SM00060">
    <property type="entry name" value="FN3"/>
    <property type="match status" value="3"/>
</dbReference>
<dbReference type="Pfam" id="PF00041">
    <property type="entry name" value="fn3"/>
    <property type="match status" value="1"/>
</dbReference>
<organism evidence="9 10">
    <name type="scientific">Bugula neritina</name>
    <name type="common">Brown bryozoan</name>
    <name type="synonym">Sertularia neritina</name>
    <dbReference type="NCBI Taxonomy" id="10212"/>
    <lineage>
        <taxon>Eukaryota</taxon>
        <taxon>Metazoa</taxon>
        <taxon>Spiralia</taxon>
        <taxon>Lophotrochozoa</taxon>
        <taxon>Bryozoa</taxon>
        <taxon>Gymnolaemata</taxon>
        <taxon>Cheilostomatida</taxon>
        <taxon>Flustrina</taxon>
        <taxon>Buguloidea</taxon>
        <taxon>Bugulidae</taxon>
        <taxon>Bugula</taxon>
    </lineage>
</organism>
<sequence length="729" mass="81578">MKMVYPSVSSCPDNYRPLPYECAPCGCAKKAICSKELSYHCPKGGRCKRGRYGQGCVFGIISLSNDQANPYEPTNVTCIIRTADPNSDTGNIFLNIDGYLSPEYKPIEVTPSEVNPGNLKAVFYLTYGLNVGERYTCSVGDEEGQVVSRSATALLYELPVLTRTLDLHPMAHEGSYLSLLVNRWDPSVGDTGDGPVIGYIIKRCLHTETENCSSVNYPSYHYLVEVLDYNRTDNFSIPVNTYFTPTPGSTYSFIYKARRPGLWGIGPASNPLTIKIPCQKPVAAPVTHDNYTMNLMNSSKKVEVSISWELPTSVDHYHRCNNVTSFTVQLMQKTGVYIAQSVTYDITSLSTLVEPYSLYTVLLSYTNNEGYESDRHRLVLERTPPASPDACRVTGVYMVSKNSARVYWDKPQYPHGQITTYQVFFKRPKFLAFEEACKVQSTRGHCTISKLRMDTNYDIMVRAENEAGYGDNSSVWRFTTYLGEPGPVENFQNISKTESYIEFSWLPPKSNGGYPVKNFKVNPPLPTIPKFIEEKNTDTSIALEISSAKGCSLYRVVVMEITSISKRSIDTQTSTQTKVEDCQKCCEGSCYIAGELNVEELPMTFIVGNNKSYNNYFNPPLVTGKQYQIWYGAGNTVDGVEKFSFVSLDQPVVAREHVQEKSPIMASSTLIGIIVAVCACAVVMIVLVMLLVRHKRNKKFRFRTPDSEKVLELNENGTLLPNGTYQRGQ</sequence>
<dbReference type="OrthoDB" id="10253954at2759"/>
<comment type="subcellular location">
    <subcellularLocation>
        <location evidence="1">Membrane</location>
        <topology evidence="1">Single-pass type I membrane protein</topology>
    </subcellularLocation>
</comment>
<dbReference type="AlphaFoldDB" id="A0A7J7KNG8"/>
<gene>
    <name evidence="9" type="ORF">EB796_001970</name>
</gene>
<evidence type="ECO:0000256" key="6">
    <source>
        <dbReference type="ARBA" id="ARBA00023180"/>
    </source>
</evidence>
<evidence type="ECO:0000313" key="9">
    <source>
        <dbReference type="EMBL" id="KAF6039714.1"/>
    </source>
</evidence>
<keyword evidence="6" id="KW-0325">Glycoprotein</keyword>
<name>A0A7J7KNG8_BUGNE</name>
<dbReference type="PANTHER" id="PTHR26391:SF18">
    <property type="entry name" value="PROTEIN KINASE RECEPTOR TIE-1, PUTATIVE-RELATED"/>
    <property type="match status" value="1"/>
</dbReference>
<dbReference type="PANTHER" id="PTHR26391">
    <property type="entry name" value="INACTIVE TYROSINE-PROTEIN KINASE 7"/>
    <property type="match status" value="1"/>
</dbReference>
<dbReference type="CDD" id="cd00063">
    <property type="entry name" value="FN3"/>
    <property type="match status" value="1"/>
</dbReference>
<evidence type="ECO:0000256" key="5">
    <source>
        <dbReference type="ARBA" id="ARBA00023136"/>
    </source>
</evidence>
<dbReference type="InterPro" id="IPR003961">
    <property type="entry name" value="FN3_dom"/>
</dbReference>
<reference evidence="9" key="1">
    <citation type="submission" date="2020-06" db="EMBL/GenBank/DDBJ databases">
        <title>Draft genome of Bugula neritina, a colonial animal packing powerful symbionts and potential medicines.</title>
        <authorList>
            <person name="Rayko M."/>
        </authorList>
    </citation>
    <scope>NUCLEOTIDE SEQUENCE [LARGE SCALE GENOMIC DNA]</scope>
    <source>
        <strain evidence="9">Kwan_BN1</strain>
    </source>
</reference>
<dbReference type="EMBL" id="VXIV02000217">
    <property type="protein sequence ID" value="KAF6039714.1"/>
    <property type="molecule type" value="Genomic_DNA"/>
</dbReference>
<comment type="caution">
    <text evidence="9">The sequence shown here is derived from an EMBL/GenBank/DDBJ whole genome shotgun (WGS) entry which is preliminary data.</text>
</comment>
<keyword evidence="5 7" id="KW-0472">Membrane</keyword>
<dbReference type="PROSITE" id="PS50853">
    <property type="entry name" value="FN3"/>
    <property type="match status" value="1"/>
</dbReference>
<feature type="transmembrane region" description="Helical" evidence="7">
    <location>
        <begin position="670"/>
        <end position="692"/>
    </location>
</feature>
<proteinExistence type="predicted"/>
<dbReference type="Gene3D" id="2.60.40.10">
    <property type="entry name" value="Immunoglobulins"/>
    <property type="match status" value="1"/>
</dbReference>
<evidence type="ECO:0000256" key="7">
    <source>
        <dbReference type="SAM" id="Phobius"/>
    </source>
</evidence>